<keyword evidence="3" id="KW-0328">Glycosyltransferase</keyword>
<evidence type="ECO:0000313" key="10">
    <source>
        <dbReference type="EMBL" id="PZO58609.1"/>
    </source>
</evidence>
<keyword evidence="5 9" id="KW-0812">Transmembrane</keyword>
<evidence type="ECO:0000256" key="8">
    <source>
        <dbReference type="ARBA" id="ARBA00023136"/>
    </source>
</evidence>
<keyword evidence="6" id="KW-0256">Endoplasmic reticulum</keyword>
<accession>A0A2W4XVW0</accession>
<dbReference type="PANTHER" id="PTHR22760">
    <property type="entry name" value="GLYCOSYLTRANSFERASE"/>
    <property type="match status" value="1"/>
</dbReference>
<evidence type="ECO:0000256" key="9">
    <source>
        <dbReference type="SAM" id="Phobius"/>
    </source>
</evidence>
<evidence type="ECO:0000313" key="11">
    <source>
        <dbReference type="Proteomes" id="UP000249794"/>
    </source>
</evidence>
<evidence type="ECO:0000256" key="2">
    <source>
        <dbReference type="ARBA" id="ARBA00004586"/>
    </source>
</evidence>
<keyword evidence="4" id="KW-0808">Transferase</keyword>
<comment type="subcellular location">
    <subcellularLocation>
        <location evidence="1">Endomembrane system</location>
        <topology evidence="1">Multi-pass membrane protein</topology>
    </subcellularLocation>
    <subcellularLocation>
        <location evidence="2">Endoplasmic reticulum membrane</location>
    </subcellularLocation>
</comment>
<keyword evidence="7 9" id="KW-1133">Transmembrane helix</keyword>
<feature type="transmembrane region" description="Helical" evidence="9">
    <location>
        <begin position="326"/>
        <end position="348"/>
    </location>
</feature>
<reference evidence="11" key="1">
    <citation type="submission" date="2018-04" db="EMBL/GenBank/DDBJ databases">
        <authorList>
            <person name="Cornet L."/>
        </authorList>
    </citation>
    <scope>NUCLEOTIDE SEQUENCE [LARGE SCALE GENOMIC DNA]</scope>
</reference>
<sequence>MTYRDKLDPGLKPSFMPNKWDKLPWVIGLGLLLRLLVVLLTERSLHPDEIIQYTEQAHRLTYGYGYVPWEYVYGIRSWLLPGAISLLLSGGRWLGLNEPSTYIPLVQIIACLLSLSVIYCLYWLGRVLMSESVGRIASVLAAGWYELVIRASTLTPEVVGAYLLLAALTCLVIRPTAKTALLLGLCGAGAVALRLQYAPAALVVVLLGLLYVWQKRWSWREMAIASTGFSAVVAFAGWLDHYTLDGYFVSYYNNYLYNKVYGISSLWGNEPVGYYAVMLGLYSGGVFWVTIAHSLWRKRPKPWMLLALLAAVVLPHMLIGHKEYRFIFAAVPICLLLSALTIDDLWQVRPQSKQKNWGKLLLGLMAFYAIATLFITSFFIEPKSPQIRAYQYLHDQPQLVSVLNLSSEWYLTGGYYYLHRDVPIYMPYHLEGIDPADWQRYISHIVCRHDQAPIVGFTPITQLGPLDIRVANQPPTETLAIETRYPPQGGVSNVFKPRVTPRF</sequence>
<dbReference type="AlphaFoldDB" id="A0A2W4XVW0"/>
<name>A0A2W4XVW0_9CYAN</name>
<dbReference type="GO" id="GO:0000030">
    <property type="term" value="F:mannosyltransferase activity"/>
    <property type="evidence" value="ECO:0007669"/>
    <property type="project" value="TreeGrafter"/>
</dbReference>
<organism evidence="10 11">
    <name type="scientific">Phormidesmis priestleyi</name>
    <dbReference type="NCBI Taxonomy" id="268141"/>
    <lineage>
        <taxon>Bacteria</taxon>
        <taxon>Bacillati</taxon>
        <taxon>Cyanobacteriota</taxon>
        <taxon>Cyanophyceae</taxon>
        <taxon>Leptolyngbyales</taxon>
        <taxon>Leptolyngbyaceae</taxon>
        <taxon>Phormidesmis</taxon>
    </lineage>
</organism>
<feature type="transmembrane region" description="Helical" evidence="9">
    <location>
        <begin position="303"/>
        <end position="320"/>
    </location>
</feature>
<proteinExistence type="predicted"/>
<reference evidence="10 11" key="2">
    <citation type="submission" date="2018-06" db="EMBL/GenBank/DDBJ databases">
        <title>Metagenomic assembly of (sub)arctic Cyanobacteria and their associated microbiome from non-axenic cultures.</title>
        <authorList>
            <person name="Baurain D."/>
        </authorList>
    </citation>
    <scope>NUCLEOTIDE SEQUENCE [LARGE SCALE GENOMIC DNA]</scope>
    <source>
        <strain evidence="10">ULC027bin1</strain>
    </source>
</reference>
<feature type="transmembrane region" description="Helical" evidence="9">
    <location>
        <begin position="102"/>
        <end position="125"/>
    </location>
</feature>
<dbReference type="InterPro" id="IPR005599">
    <property type="entry name" value="GPI_mannosylTrfase"/>
</dbReference>
<evidence type="ECO:0000256" key="4">
    <source>
        <dbReference type="ARBA" id="ARBA00022679"/>
    </source>
</evidence>
<evidence type="ECO:0000256" key="7">
    <source>
        <dbReference type="ARBA" id="ARBA00022989"/>
    </source>
</evidence>
<feature type="transmembrane region" description="Helical" evidence="9">
    <location>
        <begin position="197"/>
        <end position="213"/>
    </location>
</feature>
<dbReference type="GO" id="GO:0012505">
    <property type="term" value="C:endomembrane system"/>
    <property type="evidence" value="ECO:0007669"/>
    <property type="project" value="UniProtKB-SubCell"/>
</dbReference>
<gene>
    <name evidence="10" type="ORF">DCF15_04870</name>
</gene>
<evidence type="ECO:0000256" key="3">
    <source>
        <dbReference type="ARBA" id="ARBA00022676"/>
    </source>
</evidence>
<dbReference type="Proteomes" id="UP000249794">
    <property type="component" value="Unassembled WGS sequence"/>
</dbReference>
<feature type="transmembrane region" description="Helical" evidence="9">
    <location>
        <begin position="272"/>
        <end position="291"/>
    </location>
</feature>
<dbReference type="Pfam" id="PF03901">
    <property type="entry name" value="Glyco_transf_22"/>
    <property type="match status" value="1"/>
</dbReference>
<evidence type="ECO:0000256" key="6">
    <source>
        <dbReference type="ARBA" id="ARBA00022824"/>
    </source>
</evidence>
<feature type="transmembrane region" description="Helical" evidence="9">
    <location>
        <begin position="23"/>
        <end position="41"/>
    </location>
</feature>
<feature type="transmembrane region" description="Helical" evidence="9">
    <location>
        <begin position="159"/>
        <end position="177"/>
    </location>
</feature>
<comment type="caution">
    <text evidence="10">The sequence shown here is derived from an EMBL/GenBank/DDBJ whole genome shotgun (WGS) entry which is preliminary data.</text>
</comment>
<feature type="transmembrane region" description="Helical" evidence="9">
    <location>
        <begin position="222"/>
        <end position="239"/>
    </location>
</feature>
<evidence type="ECO:0000256" key="5">
    <source>
        <dbReference type="ARBA" id="ARBA00022692"/>
    </source>
</evidence>
<protein>
    <recommendedName>
        <fullName evidence="12">Mannosyltransferase</fullName>
    </recommendedName>
</protein>
<feature type="transmembrane region" description="Helical" evidence="9">
    <location>
        <begin position="360"/>
        <end position="380"/>
    </location>
</feature>
<evidence type="ECO:0000256" key="1">
    <source>
        <dbReference type="ARBA" id="ARBA00004127"/>
    </source>
</evidence>
<evidence type="ECO:0008006" key="12">
    <source>
        <dbReference type="Google" id="ProtNLM"/>
    </source>
</evidence>
<keyword evidence="8 9" id="KW-0472">Membrane</keyword>
<dbReference type="EMBL" id="QBMP01000031">
    <property type="protein sequence ID" value="PZO58609.1"/>
    <property type="molecule type" value="Genomic_DNA"/>
</dbReference>